<protein>
    <submittedName>
        <fullName evidence="8">Calcium-dependent protein kinase C</fullName>
    </submittedName>
</protein>
<sequence>MKQAFSEERSSCPKDRITPAKRRSKFSKSADDVSNFDSEFTHEVPKLTPIDRLFLMNLDQTEFEGFSFINPEYLQHEFQQMKLAFIFSWLVALMQPIALAANMPQSIVRIGHLLPNNPDVANEPDVLKMCAKDLKERGILPANITLG</sequence>
<dbReference type="InterPro" id="IPR017892">
    <property type="entry name" value="Pkinase_C"/>
</dbReference>
<evidence type="ECO:0000256" key="5">
    <source>
        <dbReference type="ARBA" id="ARBA00022840"/>
    </source>
</evidence>
<comment type="caution">
    <text evidence="8">The sequence shown here is derived from an EMBL/GenBank/DDBJ whole genome shotgun (WGS) entry which is preliminary data.</text>
</comment>
<dbReference type="PROSITE" id="PS51285">
    <property type="entry name" value="AGC_KINASE_CTER"/>
    <property type="match status" value="1"/>
</dbReference>
<evidence type="ECO:0000256" key="3">
    <source>
        <dbReference type="ARBA" id="ARBA00022741"/>
    </source>
</evidence>
<evidence type="ECO:0000313" key="9">
    <source>
        <dbReference type="Proteomes" id="UP000031036"/>
    </source>
</evidence>
<keyword evidence="5" id="KW-0067">ATP-binding</keyword>
<evidence type="ECO:0000256" key="1">
    <source>
        <dbReference type="ARBA" id="ARBA00022527"/>
    </source>
</evidence>
<dbReference type="EMBL" id="JPKZ01002568">
    <property type="protein sequence ID" value="KHN76073.1"/>
    <property type="molecule type" value="Genomic_DNA"/>
</dbReference>
<keyword evidence="9" id="KW-1185">Reference proteome</keyword>
<evidence type="ECO:0000256" key="2">
    <source>
        <dbReference type="ARBA" id="ARBA00022679"/>
    </source>
</evidence>
<dbReference type="AlphaFoldDB" id="A0A0B2V3E8"/>
<keyword evidence="1" id="KW-0723">Serine/threonine-protein kinase</keyword>
<feature type="compositionally biased region" description="Basic and acidic residues" evidence="6">
    <location>
        <begin position="1"/>
        <end position="18"/>
    </location>
</feature>
<keyword evidence="2" id="KW-0808">Transferase</keyword>
<evidence type="ECO:0000259" key="7">
    <source>
        <dbReference type="PROSITE" id="PS51285"/>
    </source>
</evidence>
<dbReference type="Gene3D" id="3.30.200.20">
    <property type="entry name" value="Phosphorylase Kinase, domain 1"/>
    <property type="match status" value="1"/>
</dbReference>
<dbReference type="Proteomes" id="UP000031036">
    <property type="component" value="Unassembled WGS sequence"/>
</dbReference>
<evidence type="ECO:0000256" key="4">
    <source>
        <dbReference type="ARBA" id="ARBA00022777"/>
    </source>
</evidence>
<name>A0A0B2V3E8_TOXCA</name>
<dbReference type="GO" id="GO:0005524">
    <property type="term" value="F:ATP binding"/>
    <property type="evidence" value="ECO:0007669"/>
    <property type="project" value="UniProtKB-KW"/>
</dbReference>
<gene>
    <name evidence="8" type="primary">PRKC1</name>
    <name evidence="8" type="ORF">Tcan_14121</name>
</gene>
<proteinExistence type="predicted"/>
<dbReference type="OrthoDB" id="63267at2759"/>
<reference evidence="8 9" key="1">
    <citation type="submission" date="2014-11" db="EMBL/GenBank/DDBJ databases">
        <title>Genetic blueprint of the zoonotic pathogen Toxocara canis.</title>
        <authorList>
            <person name="Zhu X.-Q."/>
            <person name="Korhonen P.K."/>
            <person name="Cai H."/>
            <person name="Young N.D."/>
            <person name="Nejsum P."/>
            <person name="von Samson-Himmelstjerna G."/>
            <person name="Boag P.R."/>
            <person name="Tan P."/>
            <person name="Li Q."/>
            <person name="Min J."/>
            <person name="Yang Y."/>
            <person name="Wang X."/>
            <person name="Fang X."/>
            <person name="Hall R.S."/>
            <person name="Hofmann A."/>
            <person name="Sternberg P.W."/>
            <person name="Jex A.R."/>
            <person name="Gasser R.B."/>
        </authorList>
    </citation>
    <scope>NUCLEOTIDE SEQUENCE [LARGE SCALE GENOMIC DNA]</scope>
    <source>
        <strain evidence="8">PN_DK_2014</strain>
    </source>
</reference>
<evidence type="ECO:0000256" key="6">
    <source>
        <dbReference type="SAM" id="MobiDB-lite"/>
    </source>
</evidence>
<dbReference type="Pfam" id="PF00433">
    <property type="entry name" value="Pkinase_C"/>
    <property type="match status" value="1"/>
</dbReference>
<feature type="region of interest" description="Disordered" evidence="6">
    <location>
        <begin position="1"/>
        <end position="29"/>
    </location>
</feature>
<keyword evidence="4 8" id="KW-0418">Kinase</keyword>
<keyword evidence="3" id="KW-0547">Nucleotide-binding</keyword>
<feature type="domain" description="AGC-kinase C-terminal" evidence="7">
    <location>
        <begin position="1"/>
        <end position="78"/>
    </location>
</feature>
<accession>A0A0B2V3E8</accession>
<organism evidence="8 9">
    <name type="scientific">Toxocara canis</name>
    <name type="common">Canine roundworm</name>
    <dbReference type="NCBI Taxonomy" id="6265"/>
    <lineage>
        <taxon>Eukaryota</taxon>
        <taxon>Metazoa</taxon>
        <taxon>Ecdysozoa</taxon>
        <taxon>Nematoda</taxon>
        <taxon>Chromadorea</taxon>
        <taxon>Rhabditida</taxon>
        <taxon>Spirurina</taxon>
        <taxon>Ascaridomorpha</taxon>
        <taxon>Ascaridoidea</taxon>
        <taxon>Toxocaridae</taxon>
        <taxon>Toxocara</taxon>
    </lineage>
</organism>
<evidence type="ECO:0000313" key="8">
    <source>
        <dbReference type="EMBL" id="KHN76073.1"/>
    </source>
</evidence>
<dbReference type="STRING" id="6265.A0A0B2V3E8"/>
<dbReference type="GO" id="GO:0004674">
    <property type="term" value="F:protein serine/threonine kinase activity"/>
    <property type="evidence" value="ECO:0007669"/>
    <property type="project" value="UniProtKB-KW"/>
</dbReference>
<dbReference type="InterPro" id="IPR000961">
    <property type="entry name" value="AGC-kinase_C"/>
</dbReference>